<accession>A0A1H3SZN7</accession>
<protein>
    <submittedName>
        <fullName evidence="1">Uncharacterized protein</fullName>
    </submittedName>
</protein>
<dbReference type="STRING" id="405436.SAMN05444365_11620"/>
<proteinExistence type="predicted"/>
<name>A0A1H3SZN7_9ACTN</name>
<organism evidence="1 2">
    <name type="scientific">Micromonospora pattaloongensis</name>
    <dbReference type="NCBI Taxonomy" id="405436"/>
    <lineage>
        <taxon>Bacteria</taxon>
        <taxon>Bacillati</taxon>
        <taxon>Actinomycetota</taxon>
        <taxon>Actinomycetes</taxon>
        <taxon>Micromonosporales</taxon>
        <taxon>Micromonosporaceae</taxon>
        <taxon>Micromonospora</taxon>
    </lineage>
</organism>
<evidence type="ECO:0000313" key="1">
    <source>
        <dbReference type="EMBL" id="SDZ43496.1"/>
    </source>
</evidence>
<keyword evidence="2" id="KW-1185">Reference proteome</keyword>
<reference evidence="2" key="1">
    <citation type="submission" date="2016-10" db="EMBL/GenBank/DDBJ databases">
        <authorList>
            <person name="Varghese N."/>
            <person name="Submissions S."/>
        </authorList>
    </citation>
    <scope>NUCLEOTIDE SEQUENCE [LARGE SCALE GENOMIC DNA]</scope>
    <source>
        <strain evidence="2">DSM 45245</strain>
    </source>
</reference>
<evidence type="ECO:0000313" key="2">
    <source>
        <dbReference type="Proteomes" id="UP000242415"/>
    </source>
</evidence>
<dbReference type="EMBL" id="FNPH01000016">
    <property type="protein sequence ID" value="SDZ43496.1"/>
    <property type="molecule type" value="Genomic_DNA"/>
</dbReference>
<sequence length="57" mass="6573">MGTLGAVQFLEDHLDDLYREVKNRRFSVLIACEYDKRKRTIKSVEALTPVYRAEGVA</sequence>
<gene>
    <name evidence="1" type="ORF">SAMN05444365_11620</name>
</gene>
<dbReference type="RefSeq" id="WP_175543778.1">
    <property type="nucleotide sequence ID" value="NZ_FNPH01000016.1"/>
</dbReference>
<dbReference type="AlphaFoldDB" id="A0A1H3SZN7"/>
<dbReference type="Proteomes" id="UP000242415">
    <property type="component" value="Unassembled WGS sequence"/>
</dbReference>